<name>A0ABZ2L820_9BACT</name>
<evidence type="ECO:0008006" key="3">
    <source>
        <dbReference type="Google" id="ProtNLM"/>
    </source>
</evidence>
<dbReference type="EMBL" id="CP089983">
    <property type="protein sequence ID" value="WXB06505.1"/>
    <property type="molecule type" value="Genomic_DNA"/>
</dbReference>
<reference evidence="1" key="1">
    <citation type="submission" date="2021-12" db="EMBL/GenBank/DDBJ databases">
        <title>Discovery of the Pendulisporaceae a myxobacterial family with distinct sporulation behavior and unique specialized metabolism.</title>
        <authorList>
            <person name="Garcia R."/>
            <person name="Popoff A."/>
            <person name="Bader C.D."/>
            <person name="Loehr J."/>
            <person name="Walesch S."/>
            <person name="Walt C."/>
            <person name="Boldt J."/>
            <person name="Bunk B."/>
            <person name="Haeckl F.J.F.P.J."/>
            <person name="Gunesch A.P."/>
            <person name="Birkelbach J."/>
            <person name="Nuebel U."/>
            <person name="Pietschmann T."/>
            <person name="Bach T."/>
            <person name="Mueller R."/>
        </authorList>
    </citation>
    <scope>NUCLEOTIDE SEQUENCE</scope>
    <source>
        <strain evidence="1">MSr11367</strain>
    </source>
</reference>
<proteinExistence type="predicted"/>
<dbReference type="RefSeq" id="WP_394836153.1">
    <property type="nucleotide sequence ID" value="NZ_CP089929.1"/>
</dbReference>
<evidence type="ECO:0000313" key="1">
    <source>
        <dbReference type="EMBL" id="WXB06505.1"/>
    </source>
</evidence>
<protein>
    <recommendedName>
        <fullName evidence="3">Antitoxin</fullName>
    </recommendedName>
</protein>
<sequence>MNSQTQAHALWLPHPDDEADVRSAMDAADRGDLLSAEASEAFLQWIEGAEDESWRAELE</sequence>
<organism evidence="1 2">
    <name type="scientific">Pendulispora rubella</name>
    <dbReference type="NCBI Taxonomy" id="2741070"/>
    <lineage>
        <taxon>Bacteria</taxon>
        <taxon>Pseudomonadati</taxon>
        <taxon>Myxococcota</taxon>
        <taxon>Myxococcia</taxon>
        <taxon>Myxococcales</taxon>
        <taxon>Sorangiineae</taxon>
        <taxon>Pendulisporaceae</taxon>
        <taxon>Pendulispora</taxon>
    </lineage>
</organism>
<gene>
    <name evidence="1" type="ORF">LVJ94_04505</name>
</gene>
<evidence type="ECO:0000313" key="2">
    <source>
        <dbReference type="Proteomes" id="UP001374803"/>
    </source>
</evidence>
<accession>A0ABZ2L820</accession>
<dbReference type="Proteomes" id="UP001374803">
    <property type="component" value="Chromosome"/>
</dbReference>
<keyword evidence="2" id="KW-1185">Reference proteome</keyword>